<dbReference type="SUPFAM" id="SSF55331">
    <property type="entry name" value="Tautomerase/MIF"/>
    <property type="match status" value="1"/>
</dbReference>
<dbReference type="Proteomes" id="UP000316416">
    <property type="component" value="Chromosome"/>
</dbReference>
<organism evidence="1 2">
    <name type="scientific">Shewanella eurypsychrophilus</name>
    <dbReference type="NCBI Taxonomy" id="2593656"/>
    <lineage>
        <taxon>Bacteria</taxon>
        <taxon>Pseudomonadati</taxon>
        <taxon>Pseudomonadota</taxon>
        <taxon>Gammaproteobacteria</taxon>
        <taxon>Alteromonadales</taxon>
        <taxon>Shewanellaceae</taxon>
        <taxon>Shewanella</taxon>
    </lineage>
</organism>
<name>A0ABX6V6A6_9GAMM</name>
<gene>
    <name evidence="1" type="ORF">FM038_012455</name>
</gene>
<dbReference type="Gene3D" id="3.30.429.10">
    <property type="entry name" value="Macrophage Migration Inhibitory Factor"/>
    <property type="match status" value="1"/>
</dbReference>
<sequence length="110" mass="12612">MPHIRMRGLPEDVVATVSCTLLDQLADLCQVNAQGFTLDWIPSLSYRDGKVDLSITQVEVLWFAKDPETHDKVEQAIREAVSKAYPELQQLAVMFRELKPSCYYRDGKHF</sequence>
<dbReference type="RefSeq" id="WP_142871119.1">
    <property type="nucleotide sequence ID" value="NZ_CP045503.2"/>
</dbReference>
<dbReference type="EMBL" id="CP045503">
    <property type="protein sequence ID" value="QPG58161.1"/>
    <property type="molecule type" value="Genomic_DNA"/>
</dbReference>
<evidence type="ECO:0000313" key="1">
    <source>
        <dbReference type="EMBL" id="QPG58161.1"/>
    </source>
</evidence>
<reference evidence="1" key="1">
    <citation type="submission" date="2021-07" db="EMBL/GenBank/DDBJ databases">
        <title>Shewanella sp. YLB-07 whole genome sequence.</title>
        <authorList>
            <person name="Yu L."/>
        </authorList>
    </citation>
    <scope>NUCLEOTIDE SEQUENCE</scope>
    <source>
        <strain evidence="1">YLB-08</strain>
    </source>
</reference>
<evidence type="ECO:0000313" key="2">
    <source>
        <dbReference type="Proteomes" id="UP000316416"/>
    </source>
</evidence>
<accession>A0ABX6V6A6</accession>
<dbReference type="InterPro" id="IPR015017">
    <property type="entry name" value="DUF1904"/>
</dbReference>
<dbReference type="Pfam" id="PF08921">
    <property type="entry name" value="DUF1904"/>
    <property type="match status" value="1"/>
</dbReference>
<protein>
    <submittedName>
        <fullName evidence="1">DUF1904 domain-containing protein</fullName>
    </submittedName>
</protein>
<proteinExistence type="predicted"/>
<dbReference type="InterPro" id="IPR014347">
    <property type="entry name" value="Tautomerase/MIF_sf"/>
</dbReference>
<keyword evidence="2" id="KW-1185">Reference proteome</keyword>